<dbReference type="PANTHER" id="PTHR36842:SF2">
    <property type="entry name" value="SLR0505 PROTEIN"/>
    <property type="match status" value="1"/>
</dbReference>
<dbReference type="Gene3D" id="2.120.10.30">
    <property type="entry name" value="TolB, C-terminal domain"/>
    <property type="match status" value="1"/>
</dbReference>
<gene>
    <name evidence="2" type="ORF">IQ217_02420</name>
</gene>
<proteinExistence type="inferred from homology"/>
<evidence type="ECO:0000313" key="2">
    <source>
        <dbReference type="EMBL" id="MBE9252724.1"/>
    </source>
</evidence>
<dbReference type="Proteomes" id="UP000658720">
    <property type="component" value="Unassembled WGS sequence"/>
</dbReference>
<protein>
    <submittedName>
        <fullName evidence="2">TolB family protein</fullName>
    </submittedName>
</protein>
<comment type="caution">
    <text evidence="2">The sequence shown here is derived from an EMBL/GenBank/DDBJ whole genome shotgun (WGS) entry which is preliminary data.</text>
</comment>
<organism evidence="2 3">
    <name type="scientific">Synechocystis salina LEGE 00031</name>
    <dbReference type="NCBI Taxonomy" id="1828736"/>
    <lineage>
        <taxon>Bacteria</taxon>
        <taxon>Bacillati</taxon>
        <taxon>Cyanobacteriota</taxon>
        <taxon>Cyanophyceae</taxon>
        <taxon>Synechococcales</taxon>
        <taxon>Merismopediaceae</taxon>
        <taxon>Synechocystis</taxon>
    </lineage>
</organism>
<name>A0ABR9VN13_9SYNC</name>
<dbReference type="PROSITE" id="PS51257">
    <property type="entry name" value="PROKAR_LIPOPROTEIN"/>
    <property type="match status" value="1"/>
</dbReference>
<evidence type="ECO:0000313" key="3">
    <source>
        <dbReference type="Proteomes" id="UP000658720"/>
    </source>
</evidence>
<accession>A0ABR9VN13</accession>
<dbReference type="InterPro" id="IPR011659">
    <property type="entry name" value="WD40"/>
</dbReference>
<sequence length="190" mass="21383">MNRAKIRSSLGQTPSLWLAMVLVTLVLGGCNNVRRSPLDQSLNSRFNDEQPSLSGDGRWLALVSNRNGTREILVYDLRNNQLVNLPGLNQANTIAESPSLSRTGRYLVYLSSIQGRPDIALYDRLTKKTDLLTLNYRQWVRNPKISPDGRYIVFETAKRGQWDIEILDRGPQIELDIAEGTPVENPPTPP</sequence>
<dbReference type="Pfam" id="PF07676">
    <property type="entry name" value="PD40"/>
    <property type="match status" value="3"/>
</dbReference>
<dbReference type="EMBL" id="JADEVV010000005">
    <property type="protein sequence ID" value="MBE9252724.1"/>
    <property type="molecule type" value="Genomic_DNA"/>
</dbReference>
<keyword evidence="3" id="KW-1185">Reference proteome</keyword>
<reference evidence="2 3" key="1">
    <citation type="submission" date="2020-10" db="EMBL/GenBank/DDBJ databases">
        <authorList>
            <person name="Castelo-Branco R."/>
            <person name="Eusebio N."/>
            <person name="Adriana R."/>
            <person name="Vieira A."/>
            <person name="Brugerolle De Fraissinette N."/>
            <person name="Rezende De Castro R."/>
            <person name="Schneider M.P."/>
            <person name="Vasconcelos V."/>
            <person name="Leao P.N."/>
        </authorList>
    </citation>
    <scope>NUCLEOTIDE SEQUENCE [LARGE SCALE GENOMIC DNA]</scope>
    <source>
        <strain evidence="2 3">LEGE 00031</strain>
    </source>
</reference>
<evidence type="ECO:0000256" key="1">
    <source>
        <dbReference type="ARBA" id="ARBA00009820"/>
    </source>
</evidence>
<comment type="similarity">
    <text evidence="1">Belongs to the TolB family.</text>
</comment>
<dbReference type="SUPFAM" id="SSF82171">
    <property type="entry name" value="DPP6 N-terminal domain-like"/>
    <property type="match status" value="1"/>
</dbReference>
<dbReference type="InterPro" id="IPR011042">
    <property type="entry name" value="6-blade_b-propeller_TolB-like"/>
</dbReference>
<dbReference type="PANTHER" id="PTHR36842">
    <property type="entry name" value="PROTEIN TOLB HOMOLOG"/>
    <property type="match status" value="1"/>
</dbReference>